<dbReference type="AlphaFoldDB" id="A0A3N0GKL5"/>
<evidence type="ECO:0000313" key="3">
    <source>
        <dbReference type="Proteomes" id="UP000279994"/>
    </source>
</evidence>
<keyword evidence="1" id="KW-0732">Signal</keyword>
<dbReference type="Proteomes" id="UP000279994">
    <property type="component" value="Unassembled WGS sequence"/>
</dbReference>
<accession>A0A3N0GKL5</accession>
<dbReference type="EMBL" id="RJSF01000043">
    <property type="protein sequence ID" value="RNM12961.1"/>
    <property type="molecule type" value="Genomic_DNA"/>
</dbReference>
<protein>
    <submittedName>
        <fullName evidence="2">Uncharacterized protein</fullName>
    </submittedName>
</protein>
<name>A0A3N0GKL5_9ACTN</name>
<gene>
    <name evidence="2" type="ORF">EFL26_16100</name>
</gene>
<dbReference type="InterPro" id="IPR046037">
    <property type="entry name" value="DUF5995"/>
</dbReference>
<dbReference type="Pfam" id="PF19458">
    <property type="entry name" value="DUF5995"/>
    <property type="match status" value="1"/>
</dbReference>
<keyword evidence="3" id="KW-1185">Reference proteome</keyword>
<feature type="chain" id="PRO_5018128651" evidence="1">
    <location>
        <begin position="34"/>
        <end position="317"/>
    </location>
</feature>
<evidence type="ECO:0000313" key="2">
    <source>
        <dbReference type="EMBL" id="RNM12961.1"/>
    </source>
</evidence>
<proteinExistence type="predicted"/>
<sequence>MQLRSLPGRALRAAALGLTATLVLSLAGPPAQADDTDPLAQLLSPAIEDPLIALLAALPTPYRPYVGPICANGDPQCIVDVITEMQDRLAPLAASCSHHAIFSLAYLRVTQNVKAAADSGYFHDRAWLTQVDAVFAQKYFDTMDAWFAGRTTTVPPAWRIALRAADDRTMSGLGDFMLNMNAHINNDFPYVLEKVGLTAADGTSHKPDHNAYNDRLDSLYHPVFDEEAARFDPMFNRYDLGPVDDLVVSTIMRGWREMVWRHAEALAATRGNPVLRQVVEQDIAEYAATQARMIKLVPIFLAASSPNRDAWCATHHG</sequence>
<evidence type="ECO:0000256" key="1">
    <source>
        <dbReference type="SAM" id="SignalP"/>
    </source>
</evidence>
<comment type="caution">
    <text evidence="2">The sequence shown here is derived from an EMBL/GenBank/DDBJ whole genome shotgun (WGS) entry which is preliminary data.</text>
</comment>
<feature type="signal peptide" evidence="1">
    <location>
        <begin position="1"/>
        <end position="33"/>
    </location>
</feature>
<organism evidence="2 3">
    <name type="scientific">Nocardioides pocheonensis</name>
    <dbReference type="NCBI Taxonomy" id="661485"/>
    <lineage>
        <taxon>Bacteria</taxon>
        <taxon>Bacillati</taxon>
        <taxon>Actinomycetota</taxon>
        <taxon>Actinomycetes</taxon>
        <taxon>Propionibacteriales</taxon>
        <taxon>Nocardioidaceae</taxon>
        <taxon>Nocardioides</taxon>
    </lineage>
</organism>
<reference evidence="2 3" key="1">
    <citation type="submission" date="2018-11" db="EMBL/GenBank/DDBJ databases">
        <authorList>
            <person name="Li F."/>
        </authorList>
    </citation>
    <scope>NUCLEOTIDE SEQUENCE [LARGE SCALE GENOMIC DNA]</scope>
    <source>
        <strain evidence="2 3">Gsoil 818</strain>
    </source>
</reference>